<evidence type="ECO:0000313" key="2">
    <source>
        <dbReference type="Proteomes" id="UP001157126"/>
    </source>
</evidence>
<organism evidence="1 2">
    <name type="scientific">Mobilicoccus caccae</name>
    <dbReference type="NCBI Taxonomy" id="1859295"/>
    <lineage>
        <taxon>Bacteria</taxon>
        <taxon>Bacillati</taxon>
        <taxon>Actinomycetota</taxon>
        <taxon>Actinomycetes</taxon>
        <taxon>Micrococcales</taxon>
        <taxon>Dermatophilaceae</taxon>
        <taxon>Mobilicoccus</taxon>
    </lineage>
</organism>
<name>A0ABQ6IYL7_9MICO</name>
<reference evidence="2" key="1">
    <citation type="journal article" date="2019" name="Int. J. Syst. Evol. Microbiol.">
        <title>The Global Catalogue of Microorganisms (GCM) 10K type strain sequencing project: providing services to taxonomists for standard genome sequencing and annotation.</title>
        <authorList>
            <consortium name="The Broad Institute Genomics Platform"/>
            <consortium name="The Broad Institute Genome Sequencing Center for Infectious Disease"/>
            <person name="Wu L."/>
            <person name="Ma J."/>
        </authorList>
    </citation>
    <scope>NUCLEOTIDE SEQUENCE [LARGE SCALE GENOMIC DNA]</scope>
    <source>
        <strain evidence="2">NBRC 113072</strain>
    </source>
</reference>
<dbReference type="Proteomes" id="UP001157126">
    <property type="component" value="Unassembled WGS sequence"/>
</dbReference>
<proteinExistence type="predicted"/>
<protein>
    <submittedName>
        <fullName evidence="1">Uncharacterized protein</fullName>
    </submittedName>
</protein>
<sequence length="107" mass="11580">MVTTVSAQPLLTPAQVEELFVRPVLTQSIAGRVCTGYVNFIWPRVVGLAGPRLGARSQPRVNSGQLMGGSSCQWCRRRRRELVMTLTELRAMAAAAIIGDNSQPKAG</sequence>
<comment type="caution">
    <text evidence="1">The sequence shown here is derived from an EMBL/GenBank/DDBJ whole genome shotgun (WGS) entry which is preliminary data.</text>
</comment>
<accession>A0ABQ6IYL7</accession>
<keyword evidence="2" id="KW-1185">Reference proteome</keyword>
<dbReference type="EMBL" id="BSUO01000001">
    <property type="protein sequence ID" value="GMA41782.1"/>
    <property type="molecule type" value="Genomic_DNA"/>
</dbReference>
<evidence type="ECO:0000313" key="1">
    <source>
        <dbReference type="EMBL" id="GMA41782.1"/>
    </source>
</evidence>
<gene>
    <name evidence="1" type="ORF">GCM10025883_38270</name>
</gene>